<gene>
    <name evidence="4" type="ORF">DdX_02286</name>
</gene>
<dbReference type="GO" id="GO:0016787">
    <property type="term" value="F:hydrolase activity"/>
    <property type="evidence" value="ECO:0007669"/>
    <property type="project" value="UniProtKB-KW"/>
</dbReference>
<dbReference type="SUPFAM" id="SSF53474">
    <property type="entry name" value="alpha/beta-Hydrolases"/>
    <property type="match status" value="1"/>
</dbReference>
<keyword evidence="5" id="KW-1185">Reference proteome</keyword>
<dbReference type="InterPro" id="IPR050593">
    <property type="entry name" value="LovG"/>
</dbReference>
<organism evidence="4 5">
    <name type="scientific">Ditylenchus destructor</name>
    <dbReference type="NCBI Taxonomy" id="166010"/>
    <lineage>
        <taxon>Eukaryota</taxon>
        <taxon>Metazoa</taxon>
        <taxon>Ecdysozoa</taxon>
        <taxon>Nematoda</taxon>
        <taxon>Chromadorea</taxon>
        <taxon>Rhabditida</taxon>
        <taxon>Tylenchina</taxon>
        <taxon>Tylenchomorpha</taxon>
        <taxon>Sphaerularioidea</taxon>
        <taxon>Anguinidae</taxon>
        <taxon>Anguininae</taxon>
        <taxon>Ditylenchus</taxon>
    </lineage>
</organism>
<dbReference type="Pfam" id="PF03959">
    <property type="entry name" value="FSH1"/>
    <property type="match status" value="1"/>
</dbReference>
<reference evidence="4" key="1">
    <citation type="submission" date="2022-01" db="EMBL/GenBank/DDBJ databases">
        <title>Genome Sequence Resource for Two Populations of Ditylenchus destructor, the Migratory Endoparasitic Phytonematode.</title>
        <authorList>
            <person name="Zhang H."/>
            <person name="Lin R."/>
            <person name="Xie B."/>
        </authorList>
    </citation>
    <scope>NUCLEOTIDE SEQUENCE</scope>
    <source>
        <strain evidence="4">BazhouSP</strain>
    </source>
</reference>
<dbReference type="GO" id="GO:0005634">
    <property type="term" value="C:nucleus"/>
    <property type="evidence" value="ECO:0007669"/>
    <property type="project" value="TreeGrafter"/>
</dbReference>
<protein>
    <submittedName>
        <fullName evidence="4">Serine hydrolase (FSH1) domain-containing protein</fullName>
    </submittedName>
</protein>
<evidence type="ECO:0000256" key="1">
    <source>
        <dbReference type="ARBA" id="ARBA00005863"/>
    </source>
</evidence>
<proteinExistence type="inferred from homology"/>
<dbReference type="AlphaFoldDB" id="A0AAD4NAW8"/>
<evidence type="ECO:0000313" key="5">
    <source>
        <dbReference type="Proteomes" id="UP001201812"/>
    </source>
</evidence>
<dbReference type="EMBL" id="JAKKPZ010000002">
    <property type="protein sequence ID" value="KAI1725619.1"/>
    <property type="molecule type" value="Genomic_DNA"/>
</dbReference>
<dbReference type="PANTHER" id="PTHR48070">
    <property type="entry name" value="ESTERASE OVCA2"/>
    <property type="match status" value="1"/>
</dbReference>
<comment type="similarity">
    <text evidence="1">Belongs to the LovG family.</text>
</comment>
<evidence type="ECO:0000313" key="4">
    <source>
        <dbReference type="EMBL" id="KAI1725619.1"/>
    </source>
</evidence>
<dbReference type="InterPro" id="IPR005645">
    <property type="entry name" value="FSH-like_dom"/>
</dbReference>
<dbReference type="GO" id="GO:0005737">
    <property type="term" value="C:cytoplasm"/>
    <property type="evidence" value="ECO:0007669"/>
    <property type="project" value="TreeGrafter"/>
</dbReference>
<evidence type="ECO:0000259" key="3">
    <source>
        <dbReference type="Pfam" id="PF03959"/>
    </source>
</evidence>
<sequence>MPGSERREAPRGSRHGPHNVRLIVEFPNLFIGPFDGILGFSQGATMAHLLMARSQLNPEPSLSFKFAILFSAFKSLSSAHDSLTTTNISGIPSFHVCGQADQIVNCQRSEDLAKMYTDPRAVIVHHSGGHCIPPISQIKSQILEFANNLNI</sequence>
<dbReference type="Gene3D" id="3.40.50.1820">
    <property type="entry name" value="alpha/beta hydrolase"/>
    <property type="match status" value="1"/>
</dbReference>
<dbReference type="InterPro" id="IPR029058">
    <property type="entry name" value="AB_hydrolase_fold"/>
</dbReference>
<keyword evidence="2 4" id="KW-0378">Hydrolase</keyword>
<feature type="domain" description="Serine hydrolase" evidence="3">
    <location>
        <begin position="32"/>
        <end position="141"/>
    </location>
</feature>
<comment type="caution">
    <text evidence="4">The sequence shown here is derived from an EMBL/GenBank/DDBJ whole genome shotgun (WGS) entry which is preliminary data.</text>
</comment>
<dbReference type="PANTHER" id="PTHR48070:SF6">
    <property type="entry name" value="ESTERASE OVCA2"/>
    <property type="match status" value="1"/>
</dbReference>
<name>A0AAD4NAW8_9BILA</name>
<dbReference type="Proteomes" id="UP001201812">
    <property type="component" value="Unassembled WGS sequence"/>
</dbReference>
<dbReference type="GO" id="GO:0032526">
    <property type="term" value="P:response to retinoic acid"/>
    <property type="evidence" value="ECO:0007669"/>
    <property type="project" value="TreeGrafter"/>
</dbReference>
<accession>A0AAD4NAW8</accession>
<evidence type="ECO:0000256" key="2">
    <source>
        <dbReference type="ARBA" id="ARBA00022801"/>
    </source>
</evidence>